<evidence type="ECO:0000259" key="9">
    <source>
        <dbReference type="Pfam" id="PF01850"/>
    </source>
</evidence>
<keyword evidence="6 8" id="KW-0460">Magnesium</keyword>
<keyword evidence="11" id="KW-1185">Reference proteome</keyword>
<dbReference type="KEGG" id="mik:FOE78_22640"/>
<evidence type="ECO:0000256" key="6">
    <source>
        <dbReference type="ARBA" id="ARBA00022842"/>
    </source>
</evidence>
<dbReference type="Pfam" id="PF01850">
    <property type="entry name" value="PIN"/>
    <property type="match status" value="1"/>
</dbReference>
<feature type="binding site" evidence="8">
    <location>
        <position position="91"/>
    </location>
    <ligand>
        <name>Mg(2+)</name>
        <dbReference type="ChEBI" id="CHEBI:18420"/>
    </ligand>
</feature>
<keyword evidence="2 8" id="KW-1277">Toxin-antitoxin system</keyword>
<protein>
    <recommendedName>
        <fullName evidence="8">Ribonuclease VapC</fullName>
        <shortName evidence="8">RNase VapC</shortName>
        <ecNumber evidence="8">3.1.-.-</ecNumber>
    </recommendedName>
    <alternativeName>
        <fullName evidence="8">Toxin VapC</fullName>
    </alternativeName>
</protein>
<dbReference type="GO" id="GO:0016787">
    <property type="term" value="F:hydrolase activity"/>
    <property type="evidence" value="ECO:0007669"/>
    <property type="project" value="UniProtKB-KW"/>
</dbReference>
<dbReference type="EC" id="3.1.-.-" evidence="8"/>
<sequence length="143" mass="15625">MILLDTNVLIDLDQYQFDPQEVYGASILSRAELEFGVRAATNPGDIAERTRRLNDLDQRFDWIPVDIESTRSYGIVAAGARATGARIRSKDALIAAQAHRHGATVMTANTDDFSPFDHLIEVSAPIRRVPDADVGGADEDQGS</sequence>
<comment type="function">
    <text evidence="8">Toxic component of a toxin-antitoxin (TA) system. An RNase.</text>
</comment>
<dbReference type="HAMAP" id="MF_00265">
    <property type="entry name" value="VapC_Nob1"/>
    <property type="match status" value="1"/>
</dbReference>
<dbReference type="InterPro" id="IPR050556">
    <property type="entry name" value="Type_II_TA_system_RNase"/>
</dbReference>
<evidence type="ECO:0000256" key="7">
    <source>
        <dbReference type="ARBA" id="ARBA00038093"/>
    </source>
</evidence>
<evidence type="ECO:0000256" key="2">
    <source>
        <dbReference type="ARBA" id="ARBA00022649"/>
    </source>
</evidence>
<dbReference type="EMBL" id="CP041692">
    <property type="protein sequence ID" value="QDP98330.1"/>
    <property type="molecule type" value="Genomic_DNA"/>
</dbReference>
<keyword evidence="4 8" id="KW-0479">Metal-binding</keyword>
<name>A0A516Q4G0_9ACTN</name>
<dbReference type="OrthoDB" id="5118576at2"/>
<dbReference type="GO" id="GO:0000287">
    <property type="term" value="F:magnesium ion binding"/>
    <property type="evidence" value="ECO:0007669"/>
    <property type="project" value="UniProtKB-UniRule"/>
</dbReference>
<dbReference type="GO" id="GO:0090729">
    <property type="term" value="F:toxin activity"/>
    <property type="evidence" value="ECO:0007669"/>
    <property type="project" value="UniProtKB-KW"/>
</dbReference>
<dbReference type="Proteomes" id="UP000319263">
    <property type="component" value="Chromosome"/>
</dbReference>
<keyword evidence="8" id="KW-0800">Toxin</keyword>
<proteinExistence type="inferred from homology"/>
<dbReference type="InterPro" id="IPR029060">
    <property type="entry name" value="PIN-like_dom_sf"/>
</dbReference>
<evidence type="ECO:0000256" key="4">
    <source>
        <dbReference type="ARBA" id="ARBA00022723"/>
    </source>
</evidence>
<dbReference type="SUPFAM" id="SSF88723">
    <property type="entry name" value="PIN domain-like"/>
    <property type="match status" value="1"/>
</dbReference>
<dbReference type="GO" id="GO:0004540">
    <property type="term" value="F:RNA nuclease activity"/>
    <property type="evidence" value="ECO:0007669"/>
    <property type="project" value="InterPro"/>
</dbReference>
<dbReference type="RefSeq" id="WP_143988269.1">
    <property type="nucleotide sequence ID" value="NZ_CP041692.1"/>
</dbReference>
<keyword evidence="3 8" id="KW-0540">Nuclease</keyword>
<feature type="binding site" evidence="8">
    <location>
        <position position="5"/>
    </location>
    <ligand>
        <name>Mg(2+)</name>
        <dbReference type="ChEBI" id="CHEBI:18420"/>
    </ligand>
</feature>
<dbReference type="Gene3D" id="3.40.50.1010">
    <property type="entry name" value="5'-nuclease"/>
    <property type="match status" value="1"/>
</dbReference>
<evidence type="ECO:0000256" key="5">
    <source>
        <dbReference type="ARBA" id="ARBA00022801"/>
    </source>
</evidence>
<dbReference type="InterPro" id="IPR022907">
    <property type="entry name" value="VapC_family"/>
</dbReference>
<feature type="domain" description="PIN" evidence="9">
    <location>
        <begin position="2"/>
        <end position="114"/>
    </location>
</feature>
<evidence type="ECO:0000256" key="3">
    <source>
        <dbReference type="ARBA" id="ARBA00022722"/>
    </source>
</evidence>
<evidence type="ECO:0000313" key="11">
    <source>
        <dbReference type="Proteomes" id="UP000319263"/>
    </source>
</evidence>
<reference evidence="10 11" key="1">
    <citation type="submission" date="2019-07" db="EMBL/GenBank/DDBJ databases">
        <title>Microlunatus dokdonensis sp. nov. isolated from the rhizospheric soil of the wild plant Elymus tsukushiensis.</title>
        <authorList>
            <person name="Ghim S.-Y."/>
            <person name="Hwang Y.-J."/>
            <person name="Son J.-S."/>
            <person name="Shin J.-H."/>
        </authorList>
    </citation>
    <scope>NUCLEOTIDE SEQUENCE [LARGE SCALE GENOMIC DNA]</scope>
    <source>
        <strain evidence="10 11">KUDC0627</strain>
    </source>
</reference>
<evidence type="ECO:0000256" key="8">
    <source>
        <dbReference type="HAMAP-Rule" id="MF_00265"/>
    </source>
</evidence>
<evidence type="ECO:0000256" key="1">
    <source>
        <dbReference type="ARBA" id="ARBA00001946"/>
    </source>
</evidence>
<accession>A0A516Q4G0</accession>
<dbReference type="InterPro" id="IPR002716">
    <property type="entry name" value="PIN_dom"/>
</dbReference>
<dbReference type="PANTHER" id="PTHR33653:SF1">
    <property type="entry name" value="RIBONUCLEASE VAPC2"/>
    <property type="match status" value="1"/>
</dbReference>
<keyword evidence="5 8" id="KW-0378">Hydrolase</keyword>
<evidence type="ECO:0000313" key="10">
    <source>
        <dbReference type="EMBL" id="QDP98330.1"/>
    </source>
</evidence>
<comment type="cofactor">
    <cofactor evidence="1 8">
        <name>Mg(2+)</name>
        <dbReference type="ChEBI" id="CHEBI:18420"/>
    </cofactor>
</comment>
<gene>
    <name evidence="8" type="primary">vapC</name>
    <name evidence="10" type="ORF">FOE78_22640</name>
</gene>
<dbReference type="AlphaFoldDB" id="A0A516Q4G0"/>
<comment type="similarity">
    <text evidence="7 8">Belongs to the PINc/VapC protein family.</text>
</comment>
<organism evidence="10 11">
    <name type="scientific">Microlunatus elymi</name>
    <dbReference type="NCBI Taxonomy" id="2596828"/>
    <lineage>
        <taxon>Bacteria</taxon>
        <taxon>Bacillati</taxon>
        <taxon>Actinomycetota</taxon>
        <taxon>Actinomycetes</taxon>
        <taxon>Propionibacteriales</taxon>
        <taxon>Propionibacteriaceae</taxon>
        <taxon>Microlunatus</taxon>
    </lineage>
</organism>
<dbReference type="PANTHER" id="PTHR33653">
    <property type="entry name" value="RIBONUCLEASE VAPC2"/>
    <property type="match status" value="1"/>
</dbReference>